<gene>
    <name evidence="3" type="ordered locus">Isop_1953</name>
</gene>
<name>E8R2N3_ISOPI</name>
<dbReference type="InterPro" id="IPR000253">
    <property type="entry name" value="FHA_dom"/>
</dbReference>
<feature type="region of interest" description="Disordered" evidence="1">
    <location>
        <begin position="97"/>
        <end position="159"/>
    </location>
</feature>
<keyword evidence="4" id="KW-1185">Reference proteome</keyword>
<feature type="domain" description="FHA" evidence="2">
    <location>
        <begin position="22"/>
        <end position="71"/>
    </location>
</feature>
<evidence type="ECO:0000259" key="2">
    <source>
        <dbReference type="PROSITE" id="PS50006"/>
    </source>
</evidence>
<dbReference type="SMART" id="SM00240">
    <property type="entry name" value="FHA"/>
    <property type="match status" value="1"/>
</dbReference>
<dbReference type="SUPFAM" id="SSF49879">
    <property type="entry name" value="SMAD/FHA domain"/>
    <property type="match status" value="1"/>
</dbReference>
<dbReference type="STRING" id="575540.Isop_1953"/>
<dbReference type="InParanoid" id="E8R2N3"/>
<dbReference type="PANTHER" id="PTHR23308">
    <property type="entry name" value="NUCLEAR INHIBITOR OF PROTEIN PHOSPHATASE-1"/>
    <property type="match status" value="1"/>
</dbReference>
<dbReference type="AlphaFoldDB" id="E8R2N3"/>
<dbReference type="PROSITE" id="PS50006">
    <property type="entry name" value="FHA_DOMAIN"/>
    <property type="match status" value="1"/>
</dbReference>
<dbReference type="Pfam" id="PF00498">
    <property type="entry name" value="FHA"/>
    <property type="match status" value="1"/>
</dbReference>
<dbReference type="InterPro" id="IPR050923">
    <property type="entry name" value="Cell_Proc_Reg/RNA_Proc"/>
</dbReference>
<proteinExistence type="predicted"/>
<sequence>MVPRLISQDDESHVILLDRPMIIVGRHPTCEARLDSPRISRRHCCVAYDNDQVIVRDLGSTNGIRINGQRVDSGRLRDGDELTIAHLKFRFQLDSKSSSAPLDHNQNSPVHRGRAGDSRTLAAAQAAQPSLLASHQPESPAVKSAPAPDPVHSGPSNLAQTSSIDFKQALAKLNLPDDFKNDLLEGMGWVEQSDPTPETITRLLTLLIQQILGDDLANRISLSVEIAPPLGHDHRIEGGAPRSSDSNGFSKDVLAPHPSSGGLPDSRSLPRV</sequence>
<dbReference type="OrthoDB" id="277679at2"/>
<dbReference type="CDD" id="cd00060">
    <property type="entry name" value="FHA"/>
    <property type="match status" value="1"/>
</dbReference>
<accession>E8R2N3</accession>
<dbReference type="RefSeq" id="WP_013564821.1">
    <property type="nucleotide sequence ID" value="NC_014962.1"/>
</dbReference>
<dbReference type="EMBL" id="CP002353">
    <property type="protein sequence ID" value="ADV62533.1"/>
    <property type="molecule type" value="Genomic_DNA"/>
</dbReference>
<dbReference type="eggNOG" id="COG1716">
    <property type="taxonomic scope" value="Bacteria"/>
</dbReference>
<dbReference type="Gene3D" id="2.60.200.20">
    <property type="match status" value="1"/>
</dbReference>
<reference key="1">
    <citation type="submission" date="2010-11" db="EMBL/GenBank/DDBJ databases">
        <title>The complete sequence of chromosome of Isophaera pallida ATCC 43644.</title>
        <authorList>
            <consortium name="US DOE Joint Genome Institute (JGI-PGF)"/>
            <person name="Lucas S."/>
            <person name="Copeland A."/>
            <person name="Lapidus A."/>
            <person name="Bruce D."/>
            <person name="Goodwin L."/>
            <person name="Pitluck S."/>
            <person name="Kyrpides N."/>
            <person name="Mavromatis K."/>
            <person name="Pagani I."/>
            <person name="Ivanova N."/>
            <person name="Saunders E."/>
            <person name="Brettin T."/>
            <person name="Detter J.C."/>
            <person name="Han C."/>
            <person name="Tapia R."/>
            <person name="Land M."/>
            <person name="Hauser L."/>
            <person name="Markowitz V."/>
            <person name="Cheng J.-F."/>
            <person name="Hugenholtz P."/>
            <person name="Woyke T."/>
            <person name="Wu D."/>
            <person name="Eisen J.A."/>
        </authorList>
    </citation>
    <scope>NUCLEOTIDE SEQUENCE</scope>
    <source>
        <strain>ATCC 43644</strain>
    </source>
</reference>
<evidence type="ECO:0000313" key="3">
    <source>
        <dbReference type="EMBL" id="ADV62533.1"/>
    </source>
</evidence>
<dbReference type="HOGENOM" id="CLU_1022230_0_0_0"/>
<organism evidence="3 4">
    <name type="scientific">Isosphaera pallida (strain ATCC 43644 / DSM 9630 / IS1B)</name>
    <dbReference type="NCBI Taxonomy" id="575540"/>
    <lineage>
        <taxon>Bacteria</taxon>
        <taxon>Pseudomonadati</taxon>
        <taxon>Planctomycetota</taxon>
        <taxon>Planctomycetia</taxon>
        <taxon>Isosphaerales</taxon>
        <taxon>Isosphaeraceae</taxon>
        <taxon>Isosphaera</taxon>
    </lineage>
</organism>
<dbReference type="InterPro" id="IPR008984">
    <property type="entry name" value="SMAD_FHA_dom_sf"/>
</dbReference>
<feature type="region of interest" description="Disordered" evidence="1">
    <location>
        <begin position="231"/>
        <end position="272"/>
    </location>
</feature>
<evidence type="ECO:0000256" key="1">
    <source>
        <dbReference type="SAM" id="MobiDB-lite"/>
    </source>
</evidence>
<evidence type="ECO:0000313" key="4">
    <source>
        <dbReference type="Proteomes" id="UP000008631"/>
    </source>
</evidence>
<reference evidence="3 4" key="2">
    <citation type="journal article" date="2011" name="Stand. Genomic Sci.">
        <title>Complete genome sequence of Isosphaera pallida type strain (IS1B).</title>
        <authorList>
            <consortium name="US DOE Joint Genome Institute (JGI-PGF)"/>
            <person name="Goker M."/>
            <person name="Cleland D."/>
            <person name="Saunders E."/>
            <person name="Lapidus A."/>
            <person name="Nolan M."/>
            <person name="Lucas S."/>
            <person name="Hammon N."/>
            <person name="Deshpande S."/>
            <person name="Cheng J.F."/>
            <person name="Tapia R."/>
            <person name="Han C."/>
            <person name="Goodwin L."/>
            <person name="Pitluck S."/>
            <person name="Liolios K."/>
            <person name="Pagani I."/>
            <person name="Ivanova N."/>
            <person name="Mavromatis K."/>
            <person name="Pati A."/>
            <person name="Chen A."/>
            <person name="Palaniappan K."/>
            <person name="Land M."/>
            <person name="Hauser L."/>
            <person name="Chang Y.J."/>
            <person name="Jeffries C.D."/>
            <person name="Detter J.C."/>
            <person name="Beck B."/>
            <person name="Woyke T."/>
            <person name="Bristow J."/>
            <person name="Eisen J.A."/>
            <person name="Markowitz V."/>
            <person name="Hugenholtz P."/>
            <person name="Kyrpides N.C."/>
            <person name="Klenk H.P."/>
        </authorList>
    </citation>
    <scope>NUCLEOTIDE SEQUENCE [LARGE SCALE GENOMIC DNA]</scope>
    <source>
        <strain evidence="4">ATCC 43644 / DSM 9630 / IS1B</strain>
    </source>
</reference>
<protein>
    <submittedName>
        <fullName evidence="3">FHA domain containing protein</fullName>
    </submittedName>
</protein>
<dbReference type="KEGG" id="ipa:Isop_1953"/>
<feature type="compositionally biased region" description="Low complexity" evidence="1">
    <location>
        <begin position="121"/>
        <end position="134"/>
    </location>
</feature>
<dbReference type="Proteomes" id="UP000008631">
    <property type="component" value="Chromosome"/>
</dbReference>
<feature type="compositionally biased region" description="Polar residues" evidence="1">
    <location>
        <begin position="97"/>
        <end position="109"/>
    </location>
</feature>